<dbReference type="Proteomes" id="UP000807342">
    <property type="component" value="Unassembled WGS sequence"/>
</dbReference>
<comment type="caution">
    <text evidence="1">The sequence shown here is derived from an EMBL/GenBank/DDBJ whole genome shotgun (WGS) entry which is preliminary data.</text>
</comment>
<accession>A0A9P5XCR1</accession>
<evidence type="ECO:0000313" key="2">
    <source>
        <dbReference type="Proteomes" id="UP000807342"/>
    </source>
</evidence>
<dbReference type="EMBL" id="MU151156">
    <property type="protein sequence ID" value="KAF9448588.1"/>
    <property type="molecule type" value="Genomic_DNA"/>
</dbReference>
<organism evidence="1 2">
    <name type="scientific">Macrolepiota fuliginosa MF-IS2</name>
    <dbReference type="NCBI Taxonomy" id="1400762"/>
    <lineage>
        <taxon>Eukaryota</taxon>
        <taxon>Fungi</taxon>
        <taxon>Dikarya</taxon>
        <taxon>Basidiomycota</taxon>
        <taxon>Agaricomycotina</taxon>
        <taxon>Agaricomycetes</taxon>
        <taxon>Agaricomycetidae</taxon>
        <taxon>Agaricales</taxon>
        <taxon>Agaricineae</taxon>
        <taxon>Agaricaceae</taxon>
        <taxon>Macrolepiota</taxon>
    </lineage>
</organism>
<protein>
    <submittedName>
        <fullName evidence="1">Uncharacterized protein</fullName>
    </submittedName>
</protein>
<dbReference type="AlphaFoldDB" id="A0A9P5XCR1"/>
<gene>
    <name evidence="1" type="ORF">P691DRAFT_35701</name>
</gene>
<sequence length="254" mass="27805">MAQLIRRAKSGSDWTATELAAYHITVVYQDFATFFGTPNLPRPAINPNVLTTLDHNSAPDDDTYRLLRNLGLAMAPVTAEESAVDDFAVVLLRALGYEPRGKTLRTRKNLPFVICGENRRAQTDVCLIDEQEIVLLIQEGHGQDPEPQLVAGAIAAFTVNNRVRVRTLGLPPLPSGLIAGITLNGTAPIFYKIGISTELVTAVGGGVYPETEAIIHAHLPVVPRPHRRWSEGMKPLDNRQIILSCYEAFKGFVS</sequence>
<evidence type="ECO:0000313" key="1">
    <source>
        <dbReference type="EMBL" id="KAF9448588.1"/>
    </source>
</evidence>
<keyword evidence="2" id="KW-1185">Reference proteome</keyword>
<reference evidence="1" key="1">
    <citation type="submission" date="2020-11" db="EMBL/GenBank/DDBJ databases">
        <authorList>
            <consortium name="DOE Joint Genome Institute"/>
            <person name="Ahrendt S."/>
            <person name="Riley R."/>
            <person name="Andreopoulos W."/>
            <person name="Labutti K."/>
            <person name="Pangilinan J."/>
            <person name="Ruiz-Duenas F.J."/>
            <person name="Barrasa J.M."/>
            <person name="Sanchez-Garcia M."/>
            <person name="Camarero S."/>
            <person name="Miyauchi S."/>
            <person name="Serrano A."/>
            <person name="Linde D."/>
            <person name="Babiker R."/>
            <person name="Drula E."/>
            <person name="Ayuso-Fernandez I."/>
            <person name="Pacheco R."/>
            <person name="Padilla G."/>
            <person name="Ferreira P."/>
            <person name="Barriuso J."/>
            <person name="Kellner H."/>
            <person name="Castanera R."/>
            <person name="Alfaro M."/>
            <person name="Ramirez L."/>
            <person name="Pisabarro A.G."/>
            <person name="Kuo A."/>
            <person name="Tritt A."/>
            <person name="Lipzen A."/>
            <person name="He G."/>
            <person name="Yan M."/>
            <person name="Ng V."/>
            <person name="Cullen D."/>
            <person name="Martin F."/>
            <person name="Rosso M.-N."/>
            <person name="Henrissat B."/>
            <person name="Hibbett D."/>
            <person name="Martinez A.T."/>
            <person name="Grigoriev I.V."/>
        </authorList>
    </citation>
    <scope>NUCLEOTIDE SEQUENCE</scope>
    <source>
        <strain evidence="1">MF-IS2</strain>
    </source>
</reference>
<name>A0A9P5XCR1_9AGAR</name>
<proteinExistence type="predicted"/>
<dbReference type="OrthoDB" id="3253976at2759"/>